<feature type="compositionally biased region" description="Low complexity" evidence="2">
    <location>
        <begin position="272"/>
        <end position="292"/>
    </location>
</feature>
<dbReference type="EMBL" id="CAJVCH010015549">
    <property type="protein sequence ID" value="CAG7679520.1"/>
    <property type="molecule type" value="Genomic_DNA"/>
</dbReference>
<feature type="compositionally biased region" description="Polar residues" evidence="2">
    <location>
        <begin position="405"/>
        <end position="420"/>
    </location>
</feature>
<dbReference type="Pfam" id="PF00379">
    <property type="entry name" value="Chitin_bind_4"/>
    <property type="match status" value="1"/>
</dbReference>
<feature type="compositionally biased region" description="Polar residues" evidence="2">
    <location>
        <begin position="249"/>
        <end position="265"/>
    </location>
</feature>
<evidence type="ECO:0000313" key="4">
    <source>
        <dbReference type="Proteomes" id="UP000708208"/>
    </source>
</evidence>
<dbReference type="Proteomes" id="UP000708208">
    <property type="component" value="Unassembled WGS sequence"/>
</dbReference>
<evidence type="ECO:0000256" key="1">
    <source>
        <dbReference type="PROSITE-ProRule" id="PRU00497"/>
    </source>
</evidence>
<sequence length="673" mass="69389">MNVDLSTLGTRKTIVEIPGSFCHKLPLFPEGLTFNCAMISRIVLVFSLGVLASGRFVGDKNVNGTVEEQLIPDGKQTFFYAYNISNGISVNQTGYVKEINLKSMTPVHGMKGCYSYTSPEGAFISVSYIAEENGFEPNPRITYPGEAKHEEHLKTPCAKADTYKSTVEIASGGISSSDSQIRYFIKTDTTGSELDGGNTDSTNIPDLESTTSSTAPRSSDSTAKTSHVATTAGNTPTAAPIGNGVSGYAPNSASNGVGGTAPNSASNGVGGTTPNSSSSGVGGTTTNSRGNGFDVTAPNSNINGVGVTEPNSYSNGVGGTAPNSNSKGLDTPAIKSDANGFDSTTANSNGIGSSSIDSNPNSPNSDDTSTVSSNNVYEGNRIKGTDIDTRTSLIKDITDGTATATLESDINPETISNKNPSKPIRSPDAPQCLYSNSARNPTAGYGPDSPLTVPPTTVPVLESPTTIPPTTTPVLDSTTTTTTTTTHCSGSSTTTTITTNQGSGSSTTTTTTTTTKGSFSSTTTTTTTTNGQDSSNATPAPAAKAWDTAEAPPLTVDGSHNAEAAVSNASEELNTGETTTPTLVINTNNNVISQAANYGRVDVPLSEPPTIKEDLTSGLTCAALELSPKKFDFQMIDGTWISVGNISTVDGSPPYVTVNSHEPQNSYSVLLDW</sequence>
<name>A0A8J2J667_9HEXA</name>
<gene>
    <name evidence="3" type="ORF">AFUS01_LOCUS2693</name>
</gene>
<reference evidence="3" key="1">
    <citation type="submission" date="2021-06" db="EMBL/GenBank/DDBJ databases">
        <authorList>
            <person name="Hodson N. C."/>
            <person name="Mongue J. A."/>
            <person name="Jaron S. K."/>
        </authorList>
    </citation>
    <scope>NUCLEOTIDE SEQUENCE</scope>
</reference>
<dbReference type="PROSITE" id="PS51155">
    <property type="entry name" value="CHIT_BIND_RR_2"/>
    <property type="match status" value="1"/>
</dbReference>
<dbReference type="GO" id="GO:0042302">
    <property type="term" value="F:structural constituent of cuticle"/>
    <property type="evidence" value="ECO:0007669"/>
    <property type="project" value="UniProtKB-UniRule"/>
</dbReference>
<feature type="compositionally biased region" description="Low complexity" evidence="2">
    <location>
        <begin position="472"/>
        <end position="529"/>
    </location>
</feature>
<feature type="region of interest" description="Disordered" evidence="2">
    <location>
        <begin position="405"/>
        <end position="545"/>
    </location>
</feature>
<dbReference type="OrthoDB" id="6593286at2759"/>
<protein>
    <submittedName>
        <fullName evidence="3">Uncharacterized protein</fullName>
    </submittedName>
</protein>
<feature type="region of interest" description="Disordered" evidence="2">
    <location>
        <begin position="189"/>
        <end position="383"/>
    </location>
</feature>
<keyword evidence="1" id="KW-0193">Cuticle</keyword>
<feature type="compositionally biased region" description="Polar residues" evidence="2">
    <location>
        <begin position="297"/>
        <end position="328"/>
    </location>
</feature>
<proteinExistence type="predicted"/>
<comment type="caution">
    <text evidence="3">The sequence shown here is derived from an EMBL/GenBank/DDBJ whole genome shotgun (WGS) entry which is preliminary data.</text>
</comment>
<keyword evidence="4" id="KW-1185">Reference proteome</keyword>
<organism evidence="3 4">
    <name type="scientific">Allacma fusca</name>
    <dbReference type="NCBI Taxonomy" id="39272"/>
    <lineage>
        <taxon>Eukaryota</taxon>
        <taxon>Metazoa</taxon>
        <taxon>Ecdysozoa</taxon>
        <taxon>Arthropoda</taxon>
        <taxon>Hexapoda</taxon>
        <taxon>Collembola</taxon>
        <taxon>Symphypleona</taxon>
        <taxon>Sminthuridae</taxon>
        <taxon>Allacma</taxon>
    </lineage>
</organism>
<dbReference type="InterPro" id="IPR000618">
    <property type="entry name" value="Insect_cuticle"/>
</dbReference>
<feature type="compositionally biased region" description="Low complexity" evidence="2">
    <location>
        <begin position="347"/>
        <end position="376"/>
    </location>
</feature>
<feature type="compositionally biased region" description="Low complexity" evidence="2">
    <location>
        <begin position="229"/>
        <end position="240"/>
    </location>
</feature>
<dbReference type="AlphaFoldDB" id="A0A8J2J667"/>
<accession>A0A8J2J667</accession>
<feature type="compositionally biased region" description="Polar residues" evidence="2">
    <location>
        <begin position="189"/>
        <end position="228"/>
    </location>
</feature>
<evidence type="ECO:0000256" key="2">
    <source>
        <dbReference type="SAM" id="MobiDB-lite"/>
    </source>
</evidence>
<evidence type="ECO:0000313" key="3">
    <source>
        <dbReference type="EMBL" id="CAG7679520.1"/>
    </source>
</evidence>